<comment type="caution">
    <text evidence="5">The sequence shown here is derived from an EMBL/GenBank/DDBJ whole genome shotgun (WGS) entry which is preliminary data.</text>
</comment>
<dbReference type="InterPro" id="IPR027417">
    <property type="entry name" value="P-loop_NTPase"/>
</dbReference>
<dbReference type="SUPFAM" id="SSF46894">
    <property type="entry name" value="C-terminal effector domain of the bipartite response regulators"/>
    <property type="match status" value="1"/>
</dbReference>
<dbReference type="CDD" id="cd15831">
    <property type="entry name" value="BTAD"/>
    <property type="match status" value="1"/>
</dbReference>
<dbReference type="PROSITE" id="PS51755">
    <property type="entry name" value="OMPR_PHOB"/>
    <property type="match status" value="1"/>
</dbReference>
<keyword evidence="6" id="KW-1185">Reference proteome</keyword>
<evidence type="ECO:0000313" key="5">
    <source>
        <dbReference type="EMBL" id="GIH16819.1"/>
    </source>
</evidence>
<dbReference type="InterPro" id="IPR011990">
    <property type="entry name" value="TPR-like_helical_dom_sf"/>
</dbReference>
<dbReference type="Pfam" id="PF25872">
    <property type="entry name" value="HTH_77"/>
    <property type="match status" value="1"/>
</dbReference>
<dbReference type="Gene3D" id="1.10.10.10">
    <property type="entry name" value="Winged helix-like DNA-binding domain superfamily/Winged helix DNA-binding domain"/>
    <property type="match status" value="1"/>
</dbReference>
<dbReference type="InterPro" id="IPR016032">
    <property type="entry name" value="Sig_transdc_resp-reg_C-effctor"/>
</dbReference>
<dbReference type="Proteomes" id="UP000642748">
    <property type="component" value="Unassembled WGS sequence"/>
</dbReference>
<dbReference type="SMART" id="SM00862">
    <property type="entry name" value="Trans_reg_C"/>
    <property type="match status" value="1"/>
</dbReference>
<dbReference type="InterPro" id="IPR049945">
    <property type="entry name" value="AAA_22"/>
</dbReference>
<protein>
    <submittedName>
        <fullName evidence="5">SARP family transcriptional regulator</fullName>
    </submittedName>
</protein>
<feature type="domain" description="OmpR/PhoB-type" evidence="4">
    <location>
        <begin position="1"/>
        <end position="88"/>
    </location>
</feature>
<evidence type="ECO:0000313" key="6">
    <source>
        <dbReference type="Proteomes" id="UP000642748"/>
    </source>
</evidence>
<organism evidence="5 6">
    <name type="scientific">Rugosimonospora africana</name>
    <dbReference type="NCBI Taxonomy" id="556532"/>
    <lineage>
        <taxon>Bacteria</taxon>
        <taxon>Bacillati</taxon>
        <taxon>Actinomycetota</taxon>
        <taxon>Actinomycetes</taxon>
        <taxon>Micromonosporales</taxon>
        <taxon>Micromonosporaceae</taxon>
        <taxon>Rugosimonospora</taxon>
    </lineage>
</organism>
<accession>A0A8J3QTJ4</accession>
<dbReference type="PANTHER" id="PTHR47691:SF3">
    <property type="entry name" value="HTH-TYPE TRANSCRIPTIONAL REGULATOR RV0890C-RELATED"/>
    <property type="match status" value="1"/>
</dbReference>
<dbReference type="Pfam" id="PF13401">
    <property type="entry name" value="AAA_22"/>
    <property type="match status" value="1"/>
</dbReference>
<dbReference type="InterPro" id="IPR001867">
    <property type="entry name" value="OmpR/PhoB-type_DNA-bd"/>
</dbReference>
<dbReference type="Pfam" id="PF13424">
    <property type="entry name" value="TPR_12"/>
    <property type="match status" value="2"/>
</dbReference>
<dbReference type="SMART" id="SM01043">
    <property type="entry name" value="BTAD"/>
    <property type="match status" value="1"/>
</dbReference>
<reference evidence="5" key="1">
    <citation type="submission" date="2021-01" db="EMBL/GenBank/DDBJ databases">
        <title>Whole genome shotgun sequence of Rugosimonospora africana NBRC 104875.</title>
        <authorList>
            <person name="Komaki H."/>
            <person name="Tamura T."/>
        </authorList>
    </citation>
    <scope>NUCLEOTIDE SEQUENCE</scope>
    <source>
        <strain evidence="5">NBRC 104875</strain>
    </source>
</reference>
<dbReference type="InterPro" id="IPR005158">
    <property type="entry name" value="BTAD"/>
</dbReference>
<dbReference type="GO" id="GO:0006355">
    <property type="term" value="P:regulation of DNA-templated transcription"/>
    <property type="evidence" value="ECO:0007669"/>
    <property type="project" value="InterPro"/>
</dbReference>
<dbReference type="SUPFAM" id="SSF48452">
    <property type="entry name" value="TPR-like"/>
    <property type="match status" value="2"/>
</dbReference>
<dbReference type="InterPro" id="IPR058852">
    <property type="entry name" value="HTH_77"/>
</dbReference>
<comment type="similarity">
    <text evidence="1">Belongs to the AfsR/DnrI/RedD regulatory family.</text>
</comment>
<dbReference type="Gene3D" id="1.25.40.10">
    <property type="entry name" value="Tetratricopeptide repeat domain"/>
    <property type="match status" value="2"/>
</dbReference>
<evidence type="ECO:0000259" key="4">
    <source>
        <dbReference type="PROSITE" id="PS51755"/>
    </source>
</evidence>
<dbReference type="InterPro" id="IPR019734">
    <property type="entry name" value="TPR_rpt"/>
</dbReference>
<dbReference type="Gene3D" id="3.40.50.300">
    <property type="entry name" value="P-loop containing nucleotide triphosphate hydrolases"/>
    <property type="match status" value="1"/>
</dbReference>
<evidence type="ECO:0000256" key="3">
    <source>
        <dbReference type="PROSITE-ProRule" id="PRU01091"/>
    </source>
</evidence>
<dbReference type="SMART" id="SM00028">
    <property type="entry name" value="TPR"/>
    <property type="match status" value="3"/>
</dbReference>
<evidence type="ECO:0000256" key="2">
    <source>
        <dbReference type="ARBA" id="ARBA00023125"/>
    </source>
</evidence>
<name>A0A8J3QTJ4_9ACTN</name>
<dbReference type="GO" id="GO:0000160">
    <property type="term" value="P:phosphorelay signal transduction system"/>
    <property type="evidence" value="ECO:0007669"/>
    <property type="project" value="InterPro"/>
</dbReference>
<dbReference type="Pfam" id="PF00486">
    <property type="entry name" value="Trans_reg_C"/>
    <property type="match status" value="1"/>
</dbReference>
<dbReference type="GO" id="GO:0003677">
    <property type="term" value="F:DNA binding"/>
    <property type="evidence" value="ECO:0007669"/>
    <property type="project" value="UniProtKB-UniRule"/>
</dbReference>
<keyword evidence="2 3" id="KW-0238">DNA-binding</keyword>
<gene>
    <name evidence="5" type="ORF">Raf01_49910</name>
</gene>
<dbReference type="SUPFAM" id="SSF52540">
    <property type="entry name" value="P-loop containing nucleoside triphosphate hydrolases"/>
    <property type="match status" value="1"/>
</dbReference>
<feature type="DNA-binding region" description="OmpR/PhoB-type" evidence="3">
    <location>
        <begin position="1"/>
        <end position="88"/>
    </location>
</feature>
<proteinExistence type="inferred from homology"/>
<dbReference type="InterPro" id="IPR036388">
    <property type="entry name" value="WH-like_DNA-bd_sf"/>
</dbReference>
<sequence length="933" mass="100176">MRFQVLGPLTVSDADGPVAVTAPKQRTLLAALLVARNHPVSAGRLVNELWPEQAPSTATAALQVYVSGLRKVIGDRVRTTPAGYVLDIATDDVDAHRFEDMLGGPARSAATLAQALDLWHGPPFDGVVTGPDIAAAAVRLNELRRSARQELAGLALADGRHAEILADLAGWVAEQPTAEGLVGHLMLALHRAGRSAEAMAAFATLRDVLAERFDTVPGDEVTRLAEAIRRRDPTLAQPLKLPAARTRFIGRRSELDRCAALLGDSRLLTIVGPGGSGKTRLSYELARELAADHPDGIQVVELAGYPTASAGDVEALAARVAASVGGRELPGETVAASLARHLGARRVLLVLDNCEHVRAAVAAVVHELLAACPAVRVLATSREPLGLPSEDVFVLGGLSLPDTDAPRSRSVGSDAVRLFGDRAAAARGGRRLQPDEEPYAVELCRRLGGLPLALELAAPRLRTLSLRELVARLDRGLDLLSGSSPVDRHQTMRTAIDWGHDLLEPEQQVLFRRLSVFAGGFDLAAAEQVGADPAGPPPRSPDEVLDVLSRLVERSMVDRLDAAGGGSRYRLLETTREYAAERLATDGAATEEREAGVRHSRVYQELVAAAPPTDGPAHAQWLASISAEHDNIRAALERSLSGGDPETGLAIATSMWWYWWVTGQMLDGRTWLRRALKATEYEVSQRRGQALRAAASLARNSGDLAEARRLGTQALDTFRELDNRAGIISSLNNLSITAQGQHDYEASLEYGYEGLRLAEDSGNDRAVAAALNNTAGTLRCLDRLDEAGDMFARALAGFEKIADRRGEAAARFNLATVDRRMGRLDDARQRYLHALAIYTELDIAEGQLDAIEGLAHLHALQGRPAEALRLLVVSDRERSRLGAPLFTPDELADRNRAEKLARAALSREEMTAALRAASTSTLADLVASYRIPA</sequence>
<dbReference type="GO" id="GO:0016887">
    <property type="term" value="F:ATP hydrolysis activity"/>
    <property type="evidence" value="ECO:0007669"/>
    <property type="project" value="InterPro"/>
</dbReference>
<dbReference type="AlphaFoldDB" id="A0A8J3QTJ4"/>
<dbReference type="PANTHER" id="PTHR47691">
    <property type="entry name" value="REGULATOR-RELATED"/>
    <property type="match status" value="1"/>
</dbReference>
<dbReference type="EMBL" id="BONZ01000047">
    <property type="protein sequence ID" value="GIH16819.1"/>
    <property type="molecule type" value="Genomic_DNA"/>
</dbReference>
<dbReference type="PRINTS" id="PR00364">
    <property type="entry name" value="DISEASERSIST"/>
</dbReference>
<evidence type="ECO:0000256" key="1">
    <source>
        <dbReference type="ARBA" id="ARBA00005820"/>
    </source>
</evidence>
<dbReference type="Pfam" id="PF03704">
    <property type="entry name" value="BTAD"/>
    <property type="match status" value="1"/>
</dbReference>